<evidence type="ECO:0000256" key="1">
    <source>
        <dbReference type="SAM" id="MobiDB-lite"/>
    </source>
</evidence>
<dbReference type="EMBL" id="JAINUG010000090">
    <property type="protein sequence ID" value="KAJ8398496.1"/>
    <property type="molecule type" value="Genomic_DNA"/>
</dbReference>
<protein>
    <submittedName>
        <fullName evidence="2">Uncharacterized protein</fullName>
    </submittedName>
</protein>
<feature type="region of interest" description="Disordered" evidence="1">
    <location>
        <begin position="257"/>
        <end position="276"/>
    </location>
</feature>
<dbReference type="AlphaFoldDB" id="A0AAD7SBW5"/>
<gene>
    <name evidence="2" type="ORF">AAFF_G00427510</name>
</gene>
<dbReference type="PANTHER" id="PTHR46291:SF4">
    <property type="entry name" value="C2 CALCIUM-DEPENDENT DOMAIN-CONTAINING PROTEIN 4C-LIKE"/>
    <property type="match status" value="1"/>
</dbReference>
<dbReference type="PANTHER" id="PTHR46291">
    <property type="entry name" value="C2 DOMAIN-CONTAINING PROTEIN"/>
    <property type="match status" value="1"/>
</dbReference>
<evidence type="ECO:0000313" key="2">
    <source>
        <dbReference type="EMBL" id="KAJ8398496.1"/>
    </source>
</evidence>
<proteinExistence type="predicted"/>
<dbReference type="Proteomes" id="UP001221898">
    <property type="component" value="Unassembled WGS sequence"/>
</dbReference>
<comment type="caution">
    <text evidence="2">The sequence shown here is derived from an EMBL/GenBank/DDBJ whole genome shotgun (WGS) entry which is preliminary data.</text>
</comment>
<dbReference type="InterPro" id="IPR043549">
    <property type="entry name" value="C2C4C/C2C4D"/>
</dbReference>
<accession>A0AAD7SBW5</accession>
<organism evidence="2 3">
    <name type="scientific">Aldrovandia affinis</name>
    <dbReference type="NCBI Taxonomy" id="143900"/>
    <lineage>
        <taxon>Eukaryota</taxon>
        <taxon>Metazoa</taxon>
        <taxon>Chordata</taxon>
        <taxon>Craniata</taxon>
        <taxon>Vertebrata</taxon>
        <taxon>Euteleostomi</taxon>
        <taxon>Actinopterygii</taxon>
        <taxon>Neopterygii</taxon>
        <taxon>Teleostei</taxon>
        <taxon>Notacanthiformes</taxon>
        <taxon>Halosauridae</taxon>
        <taxon>Aldrovandia</taxon>
    </lineage>
</organism>
<name>A0AAD7SBW5_9TELE</name>
<feature type="region of interest" description="Disordered" evidence="1">
    <location>
        <begin position="195"/>
        <end position="217"/>
    </location>
</feature>
<reference evidence="2" key="1">
    <citation type="journal article" date="2023" name="Science">
        <title>Genome structures resolve the early diversification of teleost fishes.</title>
        <authorList>
            <person name="Parey E."/>
            <person name="Louis A."/>
            <person name="Montfort J."/>
            <person name="Bouchez O."/>
            <person name="Roques C."/>
            <person name="Iampietro C."/>
            <person name="Lluch J."/>
            <person name="Castinel A."/>
            <person name="Donnadieu C."/>
            <person name="Desvignes T."/>
            <person name="Floi Bucao C."/>
            <person name="Jouanno E."/>
            <person name="Wen M."/>
            <person name="Mejri S."/>
            <person name="Dirks R."/>
            <person name="Jansen H."/>
            <person name="Henkel C."/>
            <person name="Chen W.J."/>
            <person name="Zahm M."/>
            <person name="Cabau C."/>
            <person name="Klopp C."/>
            <person name="Thompson A.W."/>
            <person name="Robinson-Rechavi M."/>
            <person name="Braasch I."/>
            <person name="Lecointre G."/>
            <person name="Bobe J."/>
            <person name="Postlethwait J.H."/>
            <person name="Berthelot C."/>
            <person name="Roest Crollius H."/>
            <person name="Guiguen Y."/>
        </authorList>
    </citation>
    <scope>NUCLEOTIDE SEQUENCE</scope>
    <source>
        <strain evidence="2">NC1722</strain>
    </source>
</reference>
<keyword evidence="3" id="KW-1185">Reference proteome</keyword>
<evidence type="ECO:0000313" key="3">
    <source>
        <dbReference type="Proteomes" id="UP001221898"/>
    </source>
</evidence>
<sequence length="276" mass="30738">MAVTTRQVSLRDMVVTPDRVPKFTIPSLGPPRRLRAQNLYKLEKSALGSPDGSRRHTVAWLPRSPPSHRTYHPGPESEFIFWGELAREDLSDPVSRAALSLPHLPKITTPYGFLTLGESPSVRRRESLFFEDEIPRICISGTADGNLLLPYTLTSPIPRTQSYPMSDFGNLPWTVRRTLRSLSCDAATSLSCDSHQSETRADSLHTSRDSRLSSPLAPACSGRGRLQRLLKKRLAAVRTLKPSRCWVKRCSIDKQSKQKAGVTPETNTTIDGIVPQ</sequence>
<feature type="compositionally biased region" description="Basic and acidic residues" evidence="1">
    <location>
        <begin position="195"/>
        <end position="211"/>
    </location>
</feature>